<keyword evidence="8" id="KW-1185">Reference proteome</keyword>
<evidence type="ECO:0000256" key="2">
    <source>
        <dbReference type="ARBA" id="ARBA00022578"/>
    </source>
</evidence>
<name>A0A919RMX0_9ACTN</name>
<evidence type="ECO:0000256" key="3">
    <source>
        <dbReference type="ARBA" id="ARBA00023125"/>
    </source>
</evidence>
<dbReference type="GO" id="GO:0003677">
    <property type="term" value="F:DNA binding"/>
    <property type="evidence" value="ECO:0007669"/>
    <property type="project" value="UniProtKB-KW"/>
</dbReference>
<proteinExistence type="inferred from homology"/>
<dbReference type="PANTHER" id="PTHR35004">
    <property type="entry name" value="TRANSPOSASE RV3428C-RELATED"/>
    <property type="match status" value="1"/>
</dbReference>
<feature type="domain" description="HTH IS21-type" evidence="6">
    <location>
        <begin position="9"/>
        <end position="71"/>
    </location>
</feature>
<feature type="region of interest" description="Disordered" evidence="5">
    <location>
        <begin position="217"/>
        <end position="308"/>
    </location>
</feature>
<comment type="caution">
    <text evidence="7">The sequence shown here is derived from an EMBL/GenBank/DDBJ whole genome shotgun (WGS) entry which is preliminary data.</text>
</comment>
<protein>
    <recommendedName>
        <fullName evidence="6">HTH IS21-type domain-containing protein</fullName>
    </recommendedName>
</protein>
<feature type="compositionally biased region" description="Basic residues" evidence="5">
    <location>
        <begin position="281"/>
        <end position="300"/>
    </location>
</feature>
<evidence type="ECO:0000259" key="6">
    <source>
        <dbReference type="PROSITE" id="PS50531"/>
    </source>
</evidence>
<organism evidence="7 8">
    <name type="scientific">Sinosporangium siamense</name>
    <dbReference type="NCBI Taxonomy" id="1367973"/>
    <lineage>
        <taxon>Bacteria</taxon>
        <taxon>Bacillati</taxon>
        <taxon>Actinomycetota</taxon>
        <taxon>Actinomycetes</taxon>
        <taxon>Streptosporangiales</taxon>
        <taxon>Streptosporangiaceae</taxon>
        <taxon>Sinosporangium</taxon>
    </lineage>
</organism>
<reference evidence="7" key="1">
    <citation type="submission" date="2021-01" db="EMBL/GenBank/DDBJ databases">
        <title>Whole genome shotgun sequence of Sinosporangium siamense NBRC 109515.</title>
        <authorList>
            <person name="Komaki H."/>
            <person name="Tamura T."/>
        </authorList>
    </citation>
    <scope>NUCLEOTIDE SEQUENCE</scope>
    <source>
        <strain evidence="7">NBRC 109515</strain>
    </source>
</reference>
<keyword evidence="4" id="KW-0233">DNA recombination</keyword>
<dbReference type="Proteomes" id="UP000606172">
    <property type="component" value="Unassembled WGS sequence"/>
</dbReference>
<dbReference type="GO" id="GO:0006310">
    <property type="term" value="P:DNA recombination"/>
    <property type="evidence" value="ECO:0007669"/>
    <property type="project" value="UniProtKB-KW"/>
</dbReference>
<evidence type="ECO:0000256" key="5">
    <source>
        <dbReference type="SAM" id="MobiDB-lite"/>
    </source>
</evidence>
<feature type="compositionally biased region" description="Low complexity" evidence="5">
    <location>
        <begin position="227"/>
        <end position="248"/>
    </location>
</feature>
<sequence>MAHLKSKVEVFAAIRRDSRAGLSGRQIAIKYRVSRNTVAEALRQPWPEPRKKMAPRASRLDPFKSLIDEMLRADLDAPRKQRHTAKRIFARLMDEHQAMEISYQIVRAYVAHRRGEIRVEAGRDPPEAFIPQSHLPGVEAEVDFGDVTVRIAGEQVKCFLFSFRLSYSGKAVHRVLATGGQEAFFEGHVHAFSVLGGVPTGKVRYDNLKAAVSAVLGFTGPGPSPPAGRRSASTTESRRSTAGRGSRAPTVGGGVQGPRRPRRHPRADRSAAPGPLPPHRASGHRPGRRAAGRRAHRGRGRPGGPQSR</sequence>
<dbReference type="PROSITE" id="PS50531">
    <property type="entry name" value="HTH_IS21"/>
    <property type="match status" value="1"/>
</dbReference>
<evidence type="ECO:0000256" key="4">
    <source>
        <dbReference type="ARBA" id="ARBA00023172"/>
    </source>
</evidence>
<keyword evidence="3" id="KW-0238">DNA-binding</keyword>
<dbReference type="EMBL" id="BOOW01000049">
    <property type="protein sequence ID" value="GII96715.1"/>
    <property type="molecule type" value="Genomic_DNA"/>
</dbReference>
<dbReference type="GO" id="GO:0032196">
    <property type="term" value="P:transposition"/>
    <property type="evidence" value="ECO:0007669"/>
    <property type="project" value="UniProtKB-KW"/>
</dbReference>
<keyword evidence="2" id="KW-0815">Transposition</keyword>
<evidence type="ECO:0000313" key="8">
    <source>
        <dbReference type="Proteomes" id="UP000606172"/>
    </source>
</evidence>
<evidence type="ECO:0000313" key="7">
    <source>
        <dbReference type="EMBL" id="GII96715.1"/>
    </source>
</evidence>
<evidence type="ECO:0000256" key="1">
    <source>
        <dbReference type="ARBA" id="ARBA00009277"/>
    </source>
</evidence>
<dbReference type="NCBIfam" id="NF033546">
    <property type="entry name" value="transpos_IS21"/>
    <property type="match status" value="1"/>
</dbReference>
<dbReference type="AlphaFoldDB" id="A0A919RMX0"/>
<gene>
    <name evidence="7" type="ORF">Ssi02_69460</name>
</gene>
<accession>A0A919RMX0</accession>
<dbReference type="InterPro" id="IPR017894">
    <property type="entry name" value="HTH_IS21_transposase_type"/>
</dbReference>
<comment type="similarity">
    <text evidence="1">Belongs to the transposase IS21/IS408/IS1162 family.</text>
</comment>